<accession>A0A1I3Q5X3</accession>
<dbReference type="EMBL" id="FORU01000005">
    <property type="protein sequence ID" value="SFJ28526.1"/>
    <property type="molecule type" value="Genomic_DNA"/>
</dbReference>
<sequence>MKWFKMILGMLLLVTISSVAQEGRLSVYVNQIGDYNSLFSNTNTTHDQSIYNQFGNYNSVDVSVKSNVVNQNVEQFGNGNSFENYSYNSFNRQEVEVMQKGNNIDIQVFGSNSMSEGMKILVTGNDKAVIVRNYN</sequence>
<feature type="signal peptide" evidence="1">
    <location>
        <begin position="1"/>
        <end position="20"/>
    </location>
</feature>
<dbReference type="RefSeq" id="WP_090678533.1">
    <property type="nucleotide sequence ID" value="NZ_FORU01000005.1"/>
</dbReference>
<reference evidence="3" key="1">
    <citation type="submission" date="2016-10" db="EMBL/GenBank/DDBJ databases">
        <authorList>
            <person name="Varghese N."/>
            <person name="Submissions S."/>
        </authorList>
    </citation>
    <scope>NUCLEOTIDE SEQUENCE [LARGE SCALE GENOMIC DNA]</scope>
    <source>
        <strain evidence="3">DSM 26542</strain>
    </source>
</reference>
<dbReference type="OrthoDB" id="1361185at2"/>
<evidence type="ECO:0000313" key="2">
    <source>
        <dbReference type="EMBL" id="SFJ28526.1"/>
    </source>
</evidence>
<evidence type="ECO:0000313" key="3">
    <source>
        <dbReference type="Proteomes" id="UP000243887"/>
    </source>
</evidence>
<organism evidence="2 3">
    <name type="scientific">Myroides guanonis</name>
    <dbReference type="NCBI Taxonomy" id="1150112"/>
    <lineage>
        <taxon>Bacteria</taxon>
        <taxon>Pseudomonadati</taxon>
        <taxon>Bacteroidota</taxon>
        <taxon>Flavobacteriia</taxon>
        <taxon>Flavobacteriales</taxon>
        <taxon>Flavobacteriaceae</taxon>
        <taxon>Myroides</taxon>
    </lineage>
</organism>
<proteinExistence type="predicted"/>
<gene>
    <name evidence="2" type="ORF">SAMN04487893_10544</name>
</gene>
<evidence type="ECO:0000256" key="1">
    <source>
        <dbReference type="SAM" id="SignalP"/>
    </source>
</evidence>
<name>A0A1I3Q5X3_9FLAO</name>
<keyword evidence="3" id="KW-1185">Reference proteome</keyword>
<dbReference type="Proteomes" id="UP000243887">
    <property type="component" value="Unassembled WGS sequence"/>
</dbReference>
<feature type="chain" id="PRO_5017187662" evidence="1">
    <location>
        <begin position="21"/>
        <end position="135"/>
    </location>
</feature>
<dbReference type="STRING" id="1150112.SAMN04487893_10544"/>
<protein>
    <submittedName>
        <fullName evidence="2">Minor curlin subunit</fullName>
    </submittedName>
</protein>
<dbReference type="AlphaFoldDB" id="A0A1I3Q5X3"/>
<keyword evidence="1" id="KW-0732">Signal</keyword>